<organism evidence="2 3">
    <name type="scientific">Natronorubrum sulfidifaciens JCM 14089</name>
    <dbReference type="NCBI Taxonomy" id="1230460"/>
    <lineage>
        <taxon>Archaea</taxon>
        <taxon>Methanobacteriati</taxon>
        <taxon>Methanobacteriota</taxon>
        <taxon>Stenosarchaea group</taxon>
        <taxon>Halobacteria</taxon>
        <taxon>Halobacteriales</taxon>
        <taxon>Natrialbaceae</taxon>
        <taxon>Natronorubrum</taxon>
    </lineage>
</organism>
<name>L9W5N9_9EURY</name>
<dbReference type="eggNOG" id="arCOG01330">
    <property type="taxonomic scope" value="Archaea"/>
</dbReference>
<dbReference type="OrthoDB" id="70322at2157"/>
<dbReference type="AlphaFoldDB" id="L9W5N9"/>
<dbReference type="Pfam" id="PF06695">
    <property type="entry name" value="Sm_multidrug_ex"/>
    <property type="match status" value="1"/>
</dbReference>
<keyword evidence="1" id="KW-0472">Membrane</keyword>
<evidence type="ECO:0008006" key="4">
    <source>
        <dbReference type="Google" id="ProtNLM"/>
    </source>
</evidence>
<comment type="caution">
    <text evidence="2">The sequence shown here is derived from an EMBL/GenBank/DDBJ whole genome shotgun (WGS) entry which is preliminary data.</text>
</comment>
<feature type="transmembrane region" description="Helical" evidence="1">
    <location>
        <begin position="139"/>
        <end position="167"/>
    </location>
</feature>
<proteinExistence type="predicted"/>
<keyword evidence="1" id="KW-1133">Transmembrane helix</keyword>
<dbReference type="PATRIC" id="fig|1230460.4.peg.1992"/>
<dbReference type="EMBL" id="AOHX01000038">
    <property type="protein sequence ID" value="ELY44672.1"/>
    <property type="molecule type" value="Genomic_DNA"/>
</dbReference>
<evidence type="ECO:0000313" key="2">
    <source>
        <dbReference type="EMBL" id="ELY44672.1"/>
    </source>
</evidence>
<dbReference type="Proteomes" id="UP000011661">
    <property type="component" value="Unassembled WGS sequence"/>
</dbReference>
<sequence length="168" mass="17380">MSVTPLFVEIGSLLEEAGGLLQYVLVFVFAAIPIVEILVVVPVAIGLGLDPVVTGVAAFAGNVGSVYVLVAAHQRLSRWWRGRRGGADTVESTGERYARARGLWDRYGLAGLSIGGPVLTGVHIAALVALLAGSPTRAVAGWMTVGIGLWTVVLVAGSVFGFSLLGIV</sequence>
<feature type="transmembrane region" description="Helical" evidence="1">
    <location>
        <begin position="109"/>
        <end position="133"/>
    </location>
</feature>
<keyword evidence="1" id="KW-0812">Transmembrane</keyword>
<evidence type="ECO:0000313" key="3">
    <source>
        <dbReference type="Proteomes" id="UP000011661"/>
    </source>
</evidence>
<feature type="transmembrane region" description="Helical" evidence="1">
    <location>
        <begin position="51"/>
        <end position="72"/>
    </location>
</feature>
<reference evidence="2 3" key="1">
    <citation type="journal article" date="2014" name="PLoS Genet.">
        <title>Phylogenetically driven sequencing of extremely halophilic archaea reveals strategies for static and dynamic osmo-response.</title>
        <authorList>
            <person name="Becker E.A."/>
            <person name="Seitzer P.M."/>
            <person name="Tritt A."/>
            <person name="Larsen D."/>
            <person name="Krusor M."/>
            <person name="Yao A.I."/>
            <person name="Wu D."/>
            <person name="Madern D."/>
            <person name="Eisen J.A."/>
            <person name="Darling A.E."/>
            <person name="Facciotti M.T."/>
        </authorList>
    </citation>
    <scope>NUCLEOTIDE SEQUENCE [LARGE SCALE GENOMIC DNA]</scope>
    <source>
        <strain evidence="2 3">JCM 14089</strain>
    </source>
</reference>
<protein>
    <recommendedName>
        <fullName evidence="4">Small multi-drug export protein</fullName>
    </recommendedName>
</protein>
<feature type="transmembrane region" description="Helical" evidence="1">
    <location>
        <begin position="20"/>
        <end position="45"/>
    </location>
</feature>
<evidence type="ECO:0000256" key="1">
    <source>
        <dbReference type="SAM" id="Phobius"/>
    </source>
</evidence>
<accession>L9W5N9</accession>
<dbReference type="InterPro" id="IPR009577">
    <property type="entry name" value="Sm_multidrug_ex"/>
</dbReference>
<gene>
    <name evidence="2" type="ORF">C495_09829</name>
</gene>
<dbReference type="RefSeq" id="WP_008162398.1">
    <property type="nucleotide sequence ID" value="NZ_AOHX01000038.1"/>
</dbReference>
<keyword evidence="3" id="KW-1185">Reference proteome</keyword>